<name>A0A369WUD4_9GAMM</name>
<dbReference type="SUPFAM" id="SSF51395">
    <property type="entry name" value="FMN-linked oxidoreductases"/>
    <property type="match status" value="1"/>
</dbReference>
<dbReference type="Gene3D" id="3.20.20.70">
    <property type="entry name" value="Aldolase class I"/>
    <property type="match status" value="1"/>
</dbReference>
<accession>A0A369WUD4</accession>
<dbReference type="InterPro" id="IPR013785">
    <property type="entry name" value="Aldolase_TIM"/>
</dbReference>
<organism evidence="4 5">
    <name type="scientific">Motiliproteus coralliicola</name>
    <dbReference type="NCBI Taxonomy" id="2283196"/>
    <lineage>
        <taxon>Bacteria</taxon>
        <taxon>Pseudomonadati</taxon>
        <taxon>Pseudomonadota</taxon>
        <taxon>Gammaproteobacteria</taxon>
        <taxon>Oceanospirillales</taxon>
        <taxon>Oceanospirillaceae</taxon>
        <taxon>Motiliproteus</taxon>
    </lineage>
</organism>
<dbReference type="GO" id="GO:0016491">
    <property type="term" value="F:oxidoreductase activity"/>
    <property type="evidence" value="ECO:0007669"/>
    <property type="project" value="UniProtKB-KW"/>
</dbReference>
<evidence type="ECO:0000256" key="2">
    <source>
        <dbReference type="ARBA" id="ARBA00023002"/>
    </source>
</evidence>
<dbReference type="EMBL" id="QQOH01000001">
    <property type="protein sequence ID" value="RDE25221.1"/>
    <property type="molecule type" value="Genomic_DNA"/>
</dbReference>
<keyword evidence="1" id="KW-0285">Flavoprotein</keyword>
<comment type="caution">
    <text evidence="4">The sequence shown here is derived from an EMBL/GenBank/DDBJ whole genome shotgun (WGS) entry which is preliminary data.</text>
</comment>
<keyword evidence="2" id="KW-0560">Oxidoreductase</keyword>
<dbReference type="RefSeq" id="WP_114694818.1">
    <property type="nucleotide sequence ID" value="NZ_QQOH01000001.1"/>
</dbReference>
<proteinExistence type="predicted"/>
<dbReference type="InterPro" id="IPR001155">
    <property type="entry name" value="OxRdtase_FMN_N"/>
</dbReference>
<dbReference type="Proteomes" id="UP000253769">
    <property type="component" value="Unassembled WGS sequence"/>
</dbReference>
<dbReference type="GO" id="GO:0010181">
    <property type="term" value="F:FMN binding"/>
    <property type="evidence" value="ECO:0007669"/>
    <property type="project" value="InterPro"/>
</dbReference>
<reference evidence="4 5" key="1">
    <citation type="submission" date="2018-07" db="EMBL/GenBank/DDBJ databases">
        <title>Motiliproteus coralliicola sp. nov., a bacterium isolated from Coral.</title>
        <authorList>
            <person name="Wang G."/>
        </authorList>
    </citation>
    <scope>NUCLEOTIDE SEQUENCE [LARGE SCALE GENOMIC DNA]</scope>
    <source>
        <strain evidence="4 5">C34</strain>
    </source>
</reference>
<protein>
    <submittedName>
        <fullName evidence="4">Oxidoreductase</fullName>
    </submittedName>
</protein>
<evidence type="ECO:0000313" key="5">
    <source>
        <dbReference type="Proteomes" id="UP000253769"/>
    </source>
</evidence>
<dbReference type="PANTHER" id="PTHR43656:SF2">
    <property type="entry name" value="BINDING OXIDOREDUCTASE, PUTATIVE (AFU_ORTHOLOGUE AFUA_2G08260)-RELATED"/>
    <property type="match status" value="1"/>
</dbReference>
<dbReference type="OrthoDB" id="8523426at2"/>
<evidence type="ECO:0000259" key="3">
    <source>
        <dbReference type="Pfam" id="PF00724"/>
    </source>
</evidence>
<dbReference type="Pfam" id="PF00724">
    <property type="entry name" value="Oxidored_FMN"/>
    <property type="match status" value="1"/>
</dbReference>
<dbReference type="PANTHER" id="PTHR43656">
    <property type="entry name" value="BINDING OXIDOREDUCTASE, PUTATIVE (AFU_ORTHOLOGUE AFUA_2G08260)-RELATED"/>
    <property type="match status" value="1"/>
</dbReference>
<evidence type="ECO:0000313" key="4">
    <source>
        <dbReference type="EMBL" id="RDE25221.1"/>
    </source>
</evidence>
<evidence type="ECO:0000256" key="1">
    <source>
        <dbReference type="ARBA" id="ARBA00022630"/>
    </source>
</evidence>
<sequence length="419" mass="45265">MINNEATATSLKLTETQKPDIQRKAIRLGQSLRLPCGAILKNRLLKSAMSDSLADGKGNATLEQARLYERWAEGGVALSIIGEVQVDPRYPEKPGNLVLGPNTNRQALSELAARGSINDTHIWPQIGHAGALAAPLISQPKGPSALRVGSFSCAGMSLSEIQQLPAVYTNAALLTKAVGFSGLQLHAGHGFLLSQFLSPLFNRRQDQYGGSVDARARVIVDIIEKVRGAVGPHFPIGIKINSSDQLEGGLSQQEALEVIGILDRTSIDLIEISGGTYFPGATSSSDAATDGPYFIDFASQAKQLTKIPIVTTGGFKNRPQAVAALGSGETDMIGMARALALNPSLARQWLKPTADEVHFPRFNTTPPGGITAWYTMRLTALAKDNEDNFSMDLESAIRCYEQRDQLRAERWRRRFSSSQ</sequence>
<dbReference type="InterPro" id="IPR051799">
    <property type="entry name" value="NADH_flavin_oxidoreductase"/>
</dbReference>
<keyword evidence="5" id="KW-1185">Reference proteome</keyword>
<gene>
    <name evidence="4" type="ORF">DV711_06610</name>
</gene>
<dbReference type="AlphaFoldDB" id="A0A369WUD4"/>
<feature type="domain" description="NADH:flavin oxidoreductase/NADH oxidase N-terminal" evidence="3">
    <location>
        <begin position="40"/>
        <end position="348"/>
    </location>
</feature>